<organism evidence="2 3">
    <name type="scientific">Leifsonia shinshuensis</name>
    <dbReference type="NCBI Taxonomy" id="150026"/>
    <lineage>
        <taxon>Bacteria</taxon>
        <taxon>Bacillati</taxon>
        <taxon>Actinomycetota</taxon>
        <taxon>Actinomycetes</taxon>
        <taxon>Micrococcales</taxon>
        <taxon>Microbacteriaceae</taxon>
        <taxon>Leifsonia</taxon>
    </lineage>
</organism>
<evidence type="ECO:0000256" key="1">
    <source>
        <dbReference type="SAM" id="Phobius"/>
    </source>
</evidence>
<feature type="transmembrane region" description="Helical" evidence="1">
    <location>
        <begin position="50"/>
        <end position="71"/>
    </location>
</feature>
<evidence type="ECO:0008006" key="4">
    <source>
        <dbReference type="Google" id="ProtNLM"/>
    </source>
</evidence>
<keyword evidence="1" id="KW-0472">Membrane</keyword>
<feature type="transmembrane region" description="Helical" evidence="1">
    <location>
        <begin position="12"/>
        <end position="30"/>
    </location>
</feature>
<feature type="transmembrane region" description="Helical" evidence="1">
    <location>
        <begin position="116"/>
        <end position="141"/>
    </location>
</feature>
<accession>A0A7G6YAG6</accession>
<dbReference type="RefSeq" id="WP_185278643.1">
    <property type="nucleotide sequence ID" value="NZ_CP043641.1"/>
</dbReference>
<dbReference type="KEGG" id="lse:F1C12_10315"/>
<feature type="transmembrane region" description="Helical" evidence="1">
    <location>
        <begin position="153"/>
        <end position="171"/>
    </location>
</feature>
<keyword evidence="1" id="KW-1133">Transmembrane helix</keyword>
<gene>
    <name evidence="2" type="ORF">F1C12_10315</name>
</gene>
<feature type="transmembrane region" description="Helical" evidence="1">
    <location>
        <begin position="177"/>
        <end position="200"/>
    </location>
</feature>
<name>A0A7G6YAG6_9MICO</name>
<dbReference type="EMBL" id="CP043641">
    <property type="protein sequence ID" value="QNE35481.1"/>
    <property type="molecule type" value="Genomic_DNA"/>
</dbReference>
<dbReference type="Proteomes" id="UP000515511">
    <property type="component" value="Chromosome"/>
</dbReference>
<reference evidence="3" key="1">
    <citation type="submission" date="2019-09" db="EMBL/GenBank/DDBJ databases">
        <title>Antimicrobial potential of Antarctic Bacteria.</title>
        <authorList>
            <person name="Benaud N."/>
            <person name="Edwards R.J."/>
            <person name="Ferrari B.C."/>
        </authorList>
    </citation>
    <scope>NUCLEOTIDE SEQUENCE [LARGE SCALE GENOMIC DNA]</scope>
    <source>
        <strain evidence="3">INR9</strain>
    </source>
</reference>
<dbReference type="AlphaFoldDB" id="A0A7G6YAG6"/>
<sequence>MTSRPAGVSRATLSWGGAALAVSAVVPTLGEAFFLLPPPGTSWLYTLESPFFGTASAALLLIAYVLLAFGVRGETGVAGASRSARTVFVVLALTTTLTAGYVPLPAVTIGVSTPVLALAGVLLAVFQIVHVLALAVVAVLVVRAGVVTGLARWAFPALAVLTILVMVASRIPLPAAIGVWGAGLVAIPLVMLLTGVLFLVQGLRSPRAIEEPAVSAG</sequence>
<proteinExistence type="predicted"/>
<feature type="transmembrane region" description="Helical" evidence="1">
    <location>
        <begin position="83"/>
        <end position="104"/>
    </location>
</feature>
<protein>
    <recommendedName>
        <fullName evidence="4">DUF998 domain-containing protein</fullName>
    </recommendedName>
</protein>
<keyword evidence="1" id="KW-0812">Transmembrane</keyword>
<evidence type="ECO:0000313" key="3">
    <source>
        <dbReference type="Proteomes" id="UP000515511"/>
    </source>
</evidence>
<evidence type="ECO:0000313" key="2">
    <source>
        <dbReference type="EMBL" id="QNE35481.1"/>
    </source>
</evidence>